<dbReference type="InterPro" id="IPR036162">
    <property type="entry name" value="Resolvase-like_N_sf"/>
</dbReference>
<dbReference type="GO" id="GO:0000150">
    <property type="term" value="F:DNA strand exchange activity"/>
    <property type="evidence" value="ECO:0007669"/>
    <property type="project" value="InterPro"/>
</dbReference>
<protein>
    <recommendedName>
        <fullName evidence="1">Resolvase/invertase-type recombinase catalytic domain-containing protein</fullName>
    </recommendedName>
</protein>
<dbReference type="PANTHER" id="PTHR30461:SF23">
    <property type="entry name" value="DNA RECOMBINASE-RELATED"/>
    <property type="match status" value="1"/>
</dbReference>
<dbReference type="InterPro" id="IPR050639">
    <property type="entry name" value="SSR_resolvase"/>
</dbReference>
<dbReference type="AlphaFoldDB" id="A0A161Q6H0"/>
<gene>
    <name evidence="2" type="ORF">AZF04_03895</name>
</gene>
<feature type="domain" description="Resolvase/invertase-type recombinase catalytic" evidence="1">
    <location>
        <begin position="3"/>
        <end position="95"/>
    </location>
</feature>
<evidence type="ECO:0000313" key="3">
    <source>
        <dbReference type="Proteomes" id="UP000075806"/>
    </source>
</evidence>
<dbReference type="Pfam" id="PF00239">
    <property type="entry name" value="Resolvase"/>
    <property type="match status" value="1"/>
</dbReference>
<dbReference type="EMBL" id="LTAO01000012">
    <property type="protein sequence ID" value="KYG31928.1"/>
    <property type="molecule type" value="Genomic_DNA"/>
</dbReference>
<accession>A0A161Q6H0</accession>
<name>A0A161Q6H0_9BACI</name>
<dbReference type="STRING" id="519424.AZF04_03895"/>
<keyword evidence="3" id="KW-1185">Reference proteome</keyword>
<evidence type="ECO:0000313" key="2">
    <source>
        <dbReference type="EMBL" id="KYG31928.1"/>
    </source>
</evidence>
<sequence>MKRVVMYLRKSRADLEAEARGEGETLTKHKKTLLKVAEQQNLEIIKIRQEIVSGESLIHRPEMLELLKEVEEKKFDAVLVMDINRLGRSVMYPLH</sequence>
<organism evidence="2 3">
    <name type="scientific">Alkalihalobacillus trypoxylicola</name>
    <dbReference type="NCBI Taxonomy" id="519424"/>
    <lineage>
        <taxon>Bacteria</taxon>
        <taxon>Bacillati</taxon>
        <taxon>Bacillota</taxon>
        <taxon>Bacilli</taxon>
        <taxon>Bacillales</taxon>
        <taxon>Bacillaceae</taxon>
        <taxon>Alkalihalobacillus</taxon>
    </lineage>
</organism>
<dbReference type="Proteomes" id="UP000075806">
    <property type="component" value="Unassembled WGS sequence"/>
</dbReference>
<proteinExistence type="predicted"/>
<dbReference type="GO" id="GO:0003677">
    <property type="term" value="F:DNA binding"/>
    <property type="evidence" value="ECO:0007669"/>
    <property type="project" value="InterPro"/>
</dbReference>
<dbReference type="PANTHER" id="PTHR30461">
    <property type="entry name" value="DNA-INVERTASE FROM LAMBDOID PROPHAGE"/>
    <property type="match status" value="1"/>
</dbReference>
<dbReference type="Gene3D" id="3.40.50.1390">
    <property type="entry name" value="Resolvase, N-terminal catalytic domain"/>
    <property type="match status" value="1"/>
</dbReference>
<dbReference type="CDD" id="cd00338">
    <property type="entry name" value="Ser_Recombinase"/>
    <property type="match status" value="1"/>
</dbReference>
<dbReference type="PROSITE" id="PS51736">
    <property type="entry name" value="RECOMBINASES_3"/>
    <property type="match status" value="1"/>
</dbReference>
<comment type="caution">
    <text evidence="2">The sequence shown here is derived from an EMBL/GenBank/DDBJ whole genome shotgun (WGS) entry which is preliminary data.</text>
</comment>
<reference evidence="2" key="1">
    <citation type="submission" date="2016-02" db="EMBL/GenBank/DDBJ databases">
        <title>Genome sequence of Bacillus trypoxylicola KCTC 13244(T).</title>
        <authorList>
            <person name="Jeong H."/>
            <person name="Park S.-H."/>
            <person name="Choi S.-K."/>
        </authorList>
    </citation>
    <scope>NUCLEOTIDE SEQUENCE [LARGE SCALE GENOMIC DNA]</scope>
    <source>
        <strain evidence="2">KCTC 13244</strain>
    </source>
</reference>
<dbReference type="SUPFAM" id="SSF53041">
    <property type="entry name" value="Resolvase-like"/>
    <property type="match status" value="1"/>
</dbReference>
<dbReference type="InterPro" id="IPR006119">
    <property type="entry name" value="Resolv_N"/>
</dbReference>
<evidence type="ECO:0000259" key="1">
    <source>
        <dbReference type="PROSITE" id="PS51736"/>
    </source>
</evidence>